<evidence type="ECO:0000313" key="3">
    <source>
        <dbReference type="EMBL" id="ORA00879.1"/>
    </source>
</evidence>
<gene>
    <name evidence="3" type="ORF">BST15_01945</name>
    <name evidence="4" type="ORF">E6Q54_10920</name>
    <name evidence="2" type="ORF">WR43_00290</name>
</gene>
<evidence type="ECO:0000313" key="5">
    <source>
        <dbReference type="Proteomes" id="UP000034416"/>
    </source>
</evidence>
<dbReference type="STRING" id="342002.BST15_01945"/>
<accession>A0A0F5N2U4</accession>
<reference evidence="3 6" key="3">
    <citation type="submission" date="2016-12" db="EMBL/GenBank/DDBJ databases">
        <title>The new phylogeny of genus Mycobacterium.</title>
        <authorList>
            <person name="Tortoli E."/>
            <person name="Trovato A."/>
            <person name="Cirillo D.M."/>
        </authorList>
    </citation>
    <scope>NUCLEOTIDE SEQUENCE [LARGE SCALE GENOMIC DNA]</scope>
    <source>
        <strain evidence="3 6">DSM 44942</strain>
    </source>
</reference>
<dbReference type="EMBL" id="SSGD01000057">
    <property type="protein sequence ID" value="TXI56262.1"/>
    <property type="molecule type" value="Genomic_DNA"/>
</dbReference>
<name>A0A0F5N2U4_9MYCO</name>
<proteinExistence type="predicted"/>
<dbReference type="RefSeq" id="WP_046187613.1">
    <property type="nucleotide sequence ID" value="NZ_JACKUJ010000045.1"/>
</dbReference>
<dbReference type="Proteomes" id="UP000192327">
    <property type="component" value="Unassembled WGS sequence"/>
</dbReference>
<dbReference type="InterPro" id="IPR013228">
    <property type="entry name" value="PE-PPE_C"/>
</dbReference>
<evidence type="ECO:0000313" key="2">
    <source>
        <dbReference type="EMBL" id="KKC01379.1"/>
    </source>
</evidence>
<protein>
    <submittedName>
        <fullName evidence="3">PE-PPE domain-containing protein</fullName>
    </submittedName>
</protein>
<organism evidence="2 5">
    <name type="scientific">Mycolicibacter arupensis</name>
    <dbReference type="NCBI Taxonomy" id="342002"/>
    <lineage>
        <taxon>Bacteria</taxon>
        <taxon>Bacillati</taxon>
        <taxon>Actinomycetota</taxon>
        <taxon>Actinomycetes</taxon>
        <taxon>Mycobacteriales</taxon>
        <taxon>Mycobacteriaceae</taxon>
        <taxon>Mycolicibacter</taxon>
    </lineage>
</organism>
<evidence type="ECO:0000313" key="4">
    <source>
        <dbReference type="EMBL" id="TXI56262.1"/>
    </source>
</evidence>
<comment type="caution">
    <text evidence="2">The sequence shown here is derived from an EMBL/GenBank/DDBJ whole genome shotgun (WGS) entry which is preliminary data.</text>
</comment>
<evidence type="ECO:0000313" key="6">
    <source>
        <dbReference type="Proteomes" id="UP000192327"/>
    </source>
</evidence>
<dbReference type="Proteomes" id="UP000034416">
    <property type="component" value="Unassembled WGS sequence"/>
</dbReference>
<dbReference type="Gene3D" id="3.40.50.1820">
    <property type="entry name" value="alpha/beta hydrolase"/>
    <property type="match status" value="1"/>
</dbReference>
<dbReference type="PATRIC" id="fig|342002.3.peg.339"/>
<sequence length="253" mass="27786">MGTVFTIDGAGWSGFLRFMCRGAVTKGATVRNVKYPNTYFSGLRYVPAVEAVRRGAQALDDMLVAHFADSPDADDVLVYGVSMGSQVACKWLREWGPTSAVPADKVSFLLLANPEQPFHGIYRADPALVTFMRLPDYGGVGVPVNTPFAVTDLCRQYDGMADFPNLPAGRVDSLAIRNALLGLVLIHNNYFRVDLRGADNVRVNQGNITYVFSPTRVPPVCGLSALVPSRLRRRRRMVENSYDRSAWGRPSAP</sequence>
<dbReference type="SUPFAM" id="SSF53474">
    <property type="entry name" value="alpha/beta-Hydrolases"/>
    <property type="match status" value="1"/>
</dbReference>
<evidence type="ECO:0000259" key="1">
    <source>
        <dbReference type="Pfam" id="PF08237"/>
    </source>
</evidence>
<dbReference type="AlphaFoldDB" id="A0A0F5N2U4"/>
<dbReference type="Proteomes" id="UP000321797">
    <property type="component" value="Unassembled WGS sequence"/>
</dbReference>
<feature type="domain" description="PE-PPE" evidence="1">
    <location>
        <begin position="27"/>
        <end position="214"/>
    </location>
</feature>
<keyword evidence="6" id="KW-1185">Reference proteome</keyword>
<dbReference type="OrthoDB" id="4371169at2"/>
<dbReference type="Pfam" id="PF08237">
    <property type="entry name" value="PE-PPE"/>
    <property type="match status" value="1"/>
</dbReference>
<reference evidence="2" key="2">
    <citation type="submission" date="2015-04" db="EMBL/GenBank/DDBJ databases">
        <title>Genome sequence of Mycobacterium arupense strain GUC1.</title>
        <authorList>
            <person name="Greninger A.L."/>
            <person name="Cunningham G."/>
            <person name="Chiu C.Y."/>
            <person name="Miller S."/>
        </authorList>
    </citation>
    <scope>NUCLEOTIDE SEQUENCE</scope>
    <source>
        <strain evidence="2">GUC1</strain>
    </source>
</reference>
<dbReference type="EMBL" id="MVHH01000002">
    <property type="protein sequence ID" value="ORA00879.1"/>
    <property type="molecule type" value="Genomic_DNA"/>
</dbReference>
<evidence type="ECO:0000313" key="7">
    <source>
        <dbReference type="Proteomes" id="UP000321797"/>
    </source>
</evidence>
<dbReference type="EMBL" id="LASW01000001">
    <property type="protein sequence ID" value="KKC01379.1"/>
    <property type="molecule type" value="Genomic_DNA"/>
</dbReference>
<reference evidence="4 7" key="4">
    <citation type="submission" date="2018-09" db="EMBL/GenBank/DDBJ databases">
        <title>Metagenome Assembled Genomes from an Advanced Water Purification Facility.</title>
        <authorList>
            <person name="Stamps B.W."/>
            <person name="Spear J.R."/>
        </authorList>
    </citation>
    <scope>NUCLEOTIDE SEQUENCE [LARGE SCALE GENOMIC DNA]</scope>
    <source>
        <strain evidence="4">Bin_29_2</strain>
    </source>
</reference>
<dbReference type="InterPro" id="IPR029058">
    <property type="entry name" value="AB_hydrolase_fold"/>
</dbReference>
<reference evidence="5" key="1">
    <citation type="submission" date="2015-04" db="EMBL/GenBank/DDBJ databases">
        <title>Genome sequence of Mycobacterium arupense GUC1.</title>
        <authorList>
            <person name="Greninger A.L."/>
            <person name="Cunningham G."/>
            <person name="Chiu C.Y."/>
            <person name="Miller S."/>
        </authorList>
    </citation>
    <scope>NUCLEOTIDE SEQUENCE [LARGE SCALE GENOMIC DNA]</scope>
    <source>
        <strain evidence="5">GUC1</strain>
    </source>
</reference>